<evidence type="ECO:0000256" key="4">
    <source>
        <dbReference type="SAM" id="Coils"/>
    </source>
</evidence>
<dbReference type="PROSITE" id="PS50071">
    <property type="entry name" value="HOMEOBOX_2"/>
    <property type="match status" value="1"/>
</dbReference>
<feature type="compositionally biased region" description="Acidic residues" evidence="5">
    <location>
        <begin position="272"/>
        <end position="283"/>
    </location>
</feature>
<organism evidence="7 8">
    <name type="scientific">Acorus calamus</name>
    <name type="common">Sweet flag</name>
    <dbReference type="NCBI Taxonomy" id="4465"/>
    <lineage>
        <taxon>Eukaryota</taxon>
        <taxon>Viridiplantae</taxon>
        <taxon>Streptophyta</taxon>
        <taxon>Embryophyta</taxon>
        <taxon>Tracheophyta</taxon>
        <taxon>Spermatophyta</taxon>
        <taxon>Magnoliopsida</taxon>
        <taxon>Liliopsida</taxon>
        <taxon>Acoraceae</taxon>
        <taxon>Acorus</taxon>
    </lineage>
</organism>
<reference evidence="7" key="1">
    <citation type="journal article" date="2023" name="Nat. Commun.">
        <title>Diploid and tetraploid genomes of Acorus and the evolution of monocots.</title>
        <authorList>
            <person name="Ma L."/>
            <person name="Liu K.W."/>
            <person name="Li Z."/>
            <person name="Hsiao Y.Y."/>
            <person name="Qi Y."/>
            <person name="Fu T."/>
            <person name="Tang G.D."/>
            <person name="Zhang D."/>
            <person name="Sun W.H."/>
            <person name="Liu D.K."/>
            <person name="Li Y."/>
            <person name="Chen G.Z."/>
            <person name="Liu X.D."/>
            <person name="Liao X.Y."/>
            <person name="Jiang Y.T."/>
            <person name="Yu X."/>
            <person name="Hao Y."/>
            <person name="Huang J."/>
            <person name="Zhao X.W."/>
            <person name="Ke S."/>
            <person name="Chen Y.Y."/>
            <person name="Wu W.L."/>
            <person name="Hsu J.L."/>
            <person name="Lin Y.F."/>
            <person name="Huang M.D."/>
            <person name="Li C.Y."/>
            <person name="Huang L."/>
            <person name="Wang Z.W."/>
            <person name="Zhao X."/>
            <person name="Zhong W.Y."/>
            <person name="Peng D.H."/>
            <person name="Ahmad S."/>
            <person name="Lan S."/>
            <person name="Zhang J.S."/>
            <person name="Tsai W.C."/>
            <person name="Van de Peer Y."/>
            <person name="Liu Z.J."/>
        </authorList>
    </citation>
    <scope>NUCLEOTIDE SEQUENCE</scope>
    <source>
        <strain evidence="7">CP</strain>
    </source>
</reference>
<gene>
    <name evidence="7" type="primary">PDF2</name>
    <name evidence="7" type="ORF">QJS10_CPB15g00702</name>
</gene>
<feature type="coiled-coil region" evidence="4">
    <location>
        <begin position="67"/>
        <end position="148"/>
    </location>
</feature>
<keyword evidence="4" id="KW-0175">Coiled coil</keyword>
<protein>
    <submittedName>
        <fullName evidence="7">Homeobox-leucine zipper protein PROTODERMAL FACTOR 2</fullName>
    </submittedName>
</protein>
<dbReference type="InterPro" id="IPR009057">
    <property type="entry name" value="Homeodomain-like_sf"/>
</dbReference>
<dbReference type="Pfam" id="PF00046">
    <property type="entry name" value="Homeodomain"/>
    <property type="match status" value="1"/>
</dbReference>
<dbReference type="EMBL" id="JAUJYO010000015">
    <property type="protein sequence ID" value="KAK1297218.1"/>
    <property type="molecule type" value="Genomic_DNA"/>
</dbReference>
<keyword evidence="2 3" id="KW-0371">Homeobox</keyword>
<name>A0AAV9DAR9_ACOCL</name>
<evidence type="ECO:0000259" key="6">
    <source>
        <dbReference type="PROSITE" id="PS50071"/>
    </source>
</evidence>
<accession>A0AAV9DAR9</accession>
<dbReference type="PANTHER" id="PTHR45654:SF93">
    <property type="entry name" value="HOMEOBOX-LEUCINE ZIPPER PROTEIN HDG2-RELATED"/>
    <property type="match status" value="1"/>
</dbReference>
<feature type="DNA-binding region" description="Homeobox" evidence="2">
    <location>
        <begin position="41"/>
        <end position="69"/>
    </location>
</feature>
<evidence type="ECO:0000256" key="2">
    <source>
        <dbReference type="PROSITE-ProRule" id="PRU00108"/>
    </source>
</evidence>
<keyword evidence="8" id="KW-1185">Reference proteome</keyword>
<dbReference type="InterPro" id="IPR042160">
    <property type="entry name" value="HD-Zip_IV"/>
</dbReference>
<evidence type="ECO:0000256" key="1">
    <source>
        <dbReference type="ARBA" id="ARBA00004123"/>
    </source>
</evidence>
<keyword evidence="2 3" id="KW-0238">DNA-binding</keyword>
<evidence type="ECO:0000256" key="3">
    <source>
        <dbReference type="RuleBase" id="RU000682"/>
    </source>
</evidence>
<dbReference type="SUPFAM" id="SSF46689">
    <property type="entry name" value="Homeodomain-like"/>
    <property type="match status" value="1"/>
</dbReference>
<reference evidence="7" key="2">
    <citation type="submission" date="2023-06" db="EMBL/GenBank/DDBJ databases">
        <authorList>
            <person name="Ma L."/>
            <person name="Liu K.-W."/>
            <person name="Li Z."/>
            <person name="Hsiao Y.-Y."/>
            <person name="Qi Y."/>
            <person name="Fu T."/>
            <person name="Tang G."/>
            <person name="Zhang D."/>
            <person name="Sun W.-H."/>
            <person name="Liu D.-K."/>
            <person name="Li Y."/>
            <person name="Chen G.-Z."/>
            <person name="Liu X.-D."/>
            <person name="Liao X.-Y."/>
            <person name="Jiang Y.-T."/>
            <person name="Yu X."/>
            <person name="Hao Y."/>
            <person name="Huang J."/>
            <person name="Zhao X.-W."/>
            <person name="Ke S."/>
            <person name="Chen Y.-Y."/>
            <person name="Wu W.-L."/>
            <person name="Hsu J.-L."/>
            <person name="Lin Y.-F."/>
            <person name="Huang M.-D."/>
            <person name="Li C.-Y."/>
            <person name="Huang L."/>
            <person name="Wang Z.-W."/>
            <person name="Zhao X."/>
            <person name="Zhong W.-Y."/>
            <person name="Peng D.-H."/>
            <person name="Ahmad S."/>
            <person name="Lan S."/>
            <person name="Zhang J.-S."/>
            <person name="Tsai W.-C."/>
            <person name="Van De Peer Y."/>
            <person name="Liu Z.-J."/>
        </authorList>
    </citation>
    <scope>NUCLEOTIDE SEQUENCE</scope>
    <source>
        <strain evidence="7">CP</strain>
        <tissue evidence="7">Leaves</tissue>
    </source>
</reference>
<evidence type="ECO:0000313" key="7">
    <source>
        <dbReference type="EMBL" id="KAK1297218.1"/>
    </source>
</evidence>
<feature type="domain" description="Homeobox" evidence="6">
    <location>
        <begin position="39"/>
        <end position="68"/>
    </location>
</feature>
<evidence type="ECO:0000256" key="5">
    <source>
        <dbReference type="SAM" id="MobiDB-lite"/>
    </source>
</evidence>
<dbReference type="AlphaFoldDB" id="A0AAV9DAR9"/>
<dbReference type="GO" id="GO:0003677">
    <property type="term" value="F:DNA binding"/>
    <property type="evidence" value="ECO:0007669"/>
    <property type="project" value="UniProtKB-UniRule"/>
</dbReference>
<dbReference type="Proteomes" id="UP001180020">
    <property type="component" value="Unassembled WGS sequence"/>
</dbReference>
<feature type="compositionally biased region" description="Basic residues" evidence="5">
    <location>
        <begin position="257"/>
        <end position="266"/>
    </location>
</feature>
<evidence type="ECO:0000313" key="8">
    <source>
        <dbReference type="Proteomes" id="UP001180020"/>
    </source>
</evidence>
<comment type="caution">
    <text evidence="7">The sequence shown here is derived from an EMBL/GenBank/DDBJ whole genome shotgun (WGS) entry which is preliminary data.</text>
</comment>
<dbReference type="GO" id="GO:0005634">
    <property type="term" value="C:nucleus"/>
    <property type="evidence" value="ECO:0007669"/>
    <property type="project" value="UniProtKB-SubCell"/>
</dbReference>
<dbReference type="CDD" id="cd00086">
    <property type="entry name" value="homeodomain"/>
    <property type="match status" value="1"/>
</dbReference>
<feature type="region of interest" description="Disordered" evidence="5">
    <location>
        <begin position="249"/>
        <end position="283"/>
    </location>
</feature>
<proteinExistence type="predicted"/>
<dbReference type="InterPro" id="IPR001356">
    <property type="entry name" value="HD"/>
</dbReference>
<dbReference type="PANTHER" id="PTHR45654">
    <property type="entry name" value="HOMEOBOX-LEUCINE ZIPPER PROTEIN MERISTEM L1"/>
    <property type="match status" value="1"/>
</dbReference>
<comment type="subcellular location">
    <subcellularLocation>
        <location evidence="1 2 3">Nucleus</location>
    </subcellularLocation>
</comment>
<sequence length="283" mass="31481">MVNHNEMGFSFNNHQPEEVIEAGGDNEELFDIGDLDLGQMKELSQLLNLKKSQIKYWFQNQRSYEKIKTERHDNEQLKGENDRLRIDNSILQKKIANTVCSKCRGDDNQMSLLLSSLECSMRELRLQNSHMEEEIQHLQTNIDKTLTQSLSGSGGSGFARLAHLQNQSSAGLFNTTNVAAPPPTGTNFMNVGSSSSSVPQHAFPRQTMMDNSRAHGGMRFVGSTYASRSTGQVPSMQDIVSGRISVADPWLGGRITHGGHRPKKKSVRDDNENGNDDDGNDDE</sequence>
<dbReference type="Gene3D" id="1.10.10.60">
    <property type="entry name" value="Homeodomain-like"/>
    <property type="match status" value="1"/>
</dbReference>
<keyword evidence="2 3" id="KW-0539">Nucleus</keyword>